<dbReference type="EMBL" id="JAYKBV010000022">
    <property type="protein sequence ID" value="MEB3041485.1"/>
    <property type="molecule type" value="Genomic_DNA"/>
</dbReference>
<organism evidence="1 3">
    <name type="scientific">Capnocytophaga gingivalis</name>
    <dbReference type="NCBI Taxonomy" id="1017"/>
    <lineage>
        <taxon>Bacteria</taxon>
        <taxon>Pseudomonadati</taxon>
        <taxon>Bacteroidota</taxon>
        <taxon>Flavobacteriia</taxon>
        <taxon>Flavobacteriales</taxon>
        <taxon>Flavobacteriaceae</taxon>
        <taxon>Capnocytophaga</taxon>
    </lineage>
</organism>
<protein>
    <submittedName>
        <fullName evidence="1">Uncharacterized protein</fullName>
    </submittedName>
</protein>
<reference evidence="3" key="2">
    <citation type="submission" date="2017-06" db="EMBL/GenBank/DDBJ databases">
        <title>Capnocytophaga spp. assemblies.</title>
        <authorList>
            <person name="Gulvik C.A."/>
        </authorList>
    </citation>
    <scope>NUCLEOTIDE SEQUENCE [LARGE SCALE GENOMIC DNA]</scope>
    <source>
        <strain evidence="3">H1496</strain>
    </source>
</reference>
<keyword evidence="4" id="KW-1185">Reference proteome</keyword>
<reference evidence="1" key="1">
    <citation type="journal article" date="2017" name="Genome Announc.">
        <title>Twelve Complete Reference Genomes of Clinical Isolates in the Capnocytophaga Genus.</title>
        <authorList>
            <person name="Villarma A."/>
            <person name="Gulvik C.A."/>
            <person name="Rowe L.A."/>
            <person name="Sheth M."/>
            <person name="Juieng P."/>
            <person name="Nicholson A.C."/>
            <person name="Loparev V.N."/>
            <person name="McQuiston J.R."/>
        </authorList>
    </citation>
    <scope>NUCLEOTIDE SEQUENCE</scope>
    <source>
        <strain evidence="1">H1496</strain>
    </source>
</reference>
<sequence length="167" mass="20130">MKYLFLSYYFFLFCTNSCGVTDIYYNKKFIKFKTTKHQVSKIAFYHIPSDRAFSINDTINGIFLTRDSVCLFENIYKDTLVIESNIKKSITKNNEFFFEKIPYKYLDNNNFNFLNYIPICDEEFFYIALFFNKNNTNPDILWSIDRNSLPEDLKFVMEYYEKIRGSL</sequence>
<evidence type="ECO:0000313" key="1">
    <source>
        <dbReference type="EMBL" id="ATA87768.1"/>
    </source>
</evidence>
<evidence type="ECO:0000313" key="4">
    <source>
        <dbReference type="Proteomes" id="UP001324270"/>
    </source>
</evidence>
<dbReference type="Proteomes" id="UP001324270">
    <property type="component" value="Unassembled WGS sequence"/>
</dbReference>
<reference evidence="2 4" key="3">
    <citation type="submission" date="2023-12" db="EMBL/GenBank/DDBJ databases">
        <title>Genomic sequences of Capnocytophaga and Parvimonas strains.</title>
        <authorList>
            <person name="Watt R.M."/>
            <person name="Wang M."/>
            <person name="Yang T."/>
            <person name="Tong W.M."/>
        </authorList>
    </citation>
    <scope>NUCLEOTIDE SEQUENCE [LARGE SCALE GENOMIC DNA]</scope>
    <source>
        <strain evidence="2 4">CCUG 13156</strain>
    </source>
</reference>
<gene>
    <name evidence="1" type="ORF">CGC50_11870</name>
    <name evidence="2" type="ORF">VJJ49_12425</name>
</gene>
<evidence type="ECO:0000313" key="2">
    <source>
        <dbReference type="EMBL" id="MEB3041485.1"/>
    </source>
</evidence>
<name>A0A250FUM3_9FLAO</name>
<dbReference type="Proteomes" id="UP000217250">
    <property type="component" value="Chromosome"/>
</dbReference>
<dbReference type="RefSeq" id="WP_095910971.1">
    <property type="nucleotide sequence ID" value="NZ_CP022386.1"/>
</dbReference>
<dbReference type="OrthoDB" id="1148543at2"/>
<accession>A0A250FUM3</accession>
<dbReference type="AlphaFoldDB" id="A0A250FUM3"/>
<dbReference type="KEGG" id="cgh:CGC50_11870"/>
<evidence type="ECO:0000313" key="3">
    <source>
        <dbReference type="Proteomes" id="UP000217250"/>
    </source>
</evidence>
<dbReference type="EMBL" id="CP022386">
    <property type="protein sequence ID" value="ATA87768.1"/>
    <property type="molecule type" value="Genomic_DNA"/>
</dbReference>
<proteinExistence type="predicted"/>
<dbReference type="GeneID" id="84809239"/>